<dbReference type="InterPro" id="IPR000807">
    <property type="entry name" value="ImidazoleglycerolP_deHydtase"/>
</dbReference>
<keyword evidence="7" id="KW-0378">Hydrolase</keyword>
<dbReference type="CDD" id="cd07914">
    <property type="entry name" value="IGPD"/>
    <property type="match status" value="1"/>
</dbReference>
<comment type="cofactor">
    <cofactor evidence="1">
        <name>Mg(2+)</name>
        <dbReference type="ChEBI" id="CHEBI:18420"/>
    </cofactor>
</comment>
<evidence type="ECO:0000256" key="12">
    <source>
        <dbReference type="HAMAP-Rule" id="MF_00076"/>
    </source>
</evidence>
<dbReference type="UniPathway" id="UPA00031">
    <property type="reaction ID" value="UER00011"/>
</dbReference>
<proteinExistence type="inferred from homology"/>
<dbReference type="FunFam" id="3.30.230.40:FF:000003">
    <property type="entry name" value="Imidazoleglycerol-phosphate dehydratase HisB"/>
    <property type="match status" value="1"/>
</dbReference>
<dbReference type="InterPro" id="IPR006543">
    <property type="entry name" value="Histidinol-phos"/>
</dbReference>
<comment type="subcellular location">
    <subcellularLocation>
        <location evidence="12">Cytoplasm</location>
    </subcellularLocation>
</comment>
<dbReference type="InterPro" id="IPR036412">
    <property type="entry name" value="HAD-like_sf"/>
</dbReference>
<keyword evidence="10 12" id="KW-0456">Lyase</keyword>
<evidence type="ECO:0000313" key="13">
    <source>
        <dbReference type="EMBL" id="QED23613.1"/>
    </source>
</evidence>
<evidence type="ECO:0000313" key="14">
    <source>
        <dbReference type="Proteomes" id="UP000321934"/>
    </source>
</evidence>
<keyword evidence="11" id="KW-0511">Multifunctional enzyme</keyword>
<keyword evidence="8" id="KW-0460">Magnesium</keyword>
<dbReference type="NCBIfam" id="TIGR01261">
    <property type="entry name" value="hisB_Nterm"/>
    <property type="match status" value="1"/>
</dbReference>
<evidence type="ECO:0000256" key="7">
    <source>
        <dbReference type="ARBA" id="ARBA00022801"/>
    </source>
</evidence>
<dbReference type="Proteomes" id="UP000321934">
    <property type="component" value="Chromosome"/>
</dbReference>
<keyword evidence="6" id="KW-0479">Metal-binding</keyword>
<evidence type="ECO:0000256" key="3">
    <source>
        <dbReference type="ARBA" id="ARBA00016664"/>
    </source>
</evidence>
<evidence type="ECO:0000256" key="5">
    <source>
        <dbReference type="ARBA" id="ARBA00022605"/>
    </source>
</evidence>
<dbReference type="SUPFAM" id="SSF56784">
    <property type="entry name" value="HAD-like"/>
    <property type="match status" value="1"/>
</dbReference>
<dbReference type="GO" id="GO:0005737">
    <property type="term" value="C:cytoplasm"/>
    <property type="evidence" value="ECO:0007669"/>
    <property type="project" value="UniProtKB-SubCell"/>
</dbReference>
<comment type="similarity">
    <text evidence="12">Belongs to the imidazoleglycerol-phosphate dehydratase family.</text>
</comment>
<dbReference type="NCBIfam" id="TIGR01662">
    <property type="entry name" value="HAD-SF-IIIA"/>
    <property type="match status" value="1"/>
</dbReference>
<reference evidence="13 14" key="1">
    <citation type="journal article" date="2019" name="ISME J.">
        <title>Deianiraea, an extracellular bacterium associated with the ciliate Paramecium, suggests an alternative scenario for the evolution of Rickettsiales.</title>
        <authorList>
            <person name="Castelli M."/>
            <person name="Sabaneyeva E."/>
            <person name="Lanzoni O."/>
            <person name="Lebedeva N."/>
            <person name="Floriano A.M."/>
            <person name="Gaiarsa S."/>
            <person name="Benken K."/>
            <person name="Modeo L."/>
            <person name="Bandi C."/>
            <person name="Potekhin A."/>
            <person name="Sassera D."/>
            <person name="Petroni G."/>
        </authorList>
    </citation>
    <scope>NUCLEOTIDE SEQUENCE [LARGE SCALE GENOMIC DNA]</scope>
    <source>
        <strain evidence="13">CyL4-1</strain>
    </source>
</reference>
<dbReference type="HAMAP" id="MF_00076">
    <property type="entry name" value="HisB"/>
    <property type="match status" value="1"/>
</dbReference>
<keyword evidence="9 12" id="KW-0368">Histidine biosynthesis</keyword>
<dbReference type="GO" id="GO:0000105">
    <property type="term" value="P:L-histidine biosynthetic process"/>
    <property type="evidence" value="ECO:0007669"/>
    <property type="project" value="UniProtKB-UniRule"/>
</dbReference>
<dbReference type="RefSeq" id="WP_146820877.1">
    <property type="nucleotide sequence ID" value="NZ_CP029077.1"/>
</dbReference>
<evidence type="ECO:0000256" key="6">
    <source>
        <dbReference type="ARBA" id="ARBA00022723"/>
    </source>
</evidence>
<keyword evidence="14" id="KW-1185">Reference proteome</keyword>
<dbReference type="AlphaFoldDB" id="A0A5B8XEC0"/>
<dbReference type="InterPro" id="IPR005954">
    <property type="entry name" value="HisB_N"/>
</dbReference>
<evidence type="ECO:0000256" key="1">
    <source>
        <dbReference type="ARBA" id="ARBA00001946"/>
    </source>
</evidence>
<dbReference type="InterPro" id="IPR020565">
    <property type="entry name" value="ImidazoleglycerP_deHydtase_CS"/>
</dbReference>
<organism evidence="13 14">
    <name type="scientific">Candidatus Deianiraea vastatrix</name>
    <dbReference type="NCBI Taxonomy" id="2163644"/>
    <lineage>
        <taxon>Bacteria</taxon>
        <taxon>Pseudomonadati</taxon>
        <taxon>Pseudomonadota</taxon>
        <taxon>Alphaproteobacteria</taxon>
        <taxon>Rickettsiales</taxon>
        <taxon>Candidatus Deianiraeaceae</taxon>
        <taxon>Candidatus Deianiraea</taxon>
    </lineage>
</organism>
<dbReference type="Gene3D" id="3.40.50.1000">
    <property type="entry name" value="HAD superfamily/HAD-like"/>
    <property type="match status" value="1"/>
</dbReference>
<dbReference type="Pfam" id="PF08645">
    <property type="entry name" value="PNK3P"/>
    <property type="match status" value="1"/>
</dbReference>
<comment type="pathway">
    <text evidence="2 12">Amino-acid biosynthesis; L-histidine biosynthesis; L-histidine from 5-phospho-alpha-D-ribose 1-diphosphate: step 6/9.</text>
</comment>
<keyword evidence="4 12" id="KW-0963">Cytoplasm</keyword>
<keyword evidence="5 12" id="KW-0028">Amino-acid biosynthesis</keyword>
<dbReference type="PANTHER" id="PTHR23133">
    <property type="entry name" value="IMIDAZOLEGLYCEROL-PHOSPHATE DEHYDRATASE HIS7"/>
    <property type="match status" value="1"/>
</dbReference>
<dbReference type="OrthoDB" id="9813612at2"/>
<gene>
    <name evidence="12" type="primary">hisB</name>
    <name evidence="13" type="ORF">Deia_00826</name>
</gene>
<dbReference type="InterPro" id="IPR013954">
    <property type="entry name" value="PNK3P"/>
</dbReference>
<dbReference type="NCBIfam" id="TIGR01656">
    <property type="entry name" value="Histidinol-ppas"/>
    <property type="match status" value="1"/>
</dbReference>
<dbReference type="EMBL" id="CP029077">
    <property type="protein sequence ID" value="QED23613.1"/>
    <property type="molecule type" value="Genomic_DNA"/>
</dbReference>
<dbReference type="PANTHER" id="PTHR23133:SF2">
    <property type="entry name" value="IMIDAZOLEGLYCEROL-PHOSPHATE DEHYDRATASE"/>
    <property type="match status" value="1"/>
</dbReference>
<evidence type="ECO:0000256" key="10">
    <source>
        <dbReference type="ARBA" id="ARBA00023239"/>
    </source>
</evidence>
<sequence>MKTLFIDRDGTIIVEPKVIWQVNGLENVYFIPKVISSLVKLQAAGYQIVVVSNQDGLGTASNPLDNYELINQKIRDVLLSEGITITKWLTCPHFKEDNCNCRKPATALVDFDYCKTSSVMIGDNDSDVQFGVNLGIRGIKITDKYGWQEITNQILSRNAIISRQTKETNINLSLNLDGTGVANISTGIAFFDHMLQQIAKHGNFDLEIACKGDLEIDEHHTIEDVAICLGEAYKKALGDKKGIARFADEIFSNDLSKKLPESVGEFVNSDQENSIYQRILPLDESISFVSIDISSRPFCKFDAKFEREYCGDMPTEMVSHFFHSFAISANITLHVKIQGENTHHKIESCFKSFAKCLYDASRINGDNVVSTKGLL</sequence>
<dbReference type="InterPro" id="IPR020568">
    <property type="entry name" value="Ribosomal_Su5_D2-typ_SF"/>
</dbReference>
<dbReference type="GO" id="GO:0046872">
    <property type="term" value="F:metal ion binding"/>
    <property type="evidence" value="ECO:0007669"/>
    <property type="project" value="UniProtKB-KW"/>
</dbReference>
<dbReference type="InterPro" id="IPR023214">
    <property type="entry name" value="HAD_sf"/>
</dbReference>
<dbReference type="InterPro" id="IPR006549">
    <property type="entry name" value="HAD-SF_hydro_IIIA"/>
</dbReference>
<dbReference type="Gene3D" id="3.30.230.40">
    <property type="entry name" value="Imidazole glycerol phosphate dehydratase, domain 1"/>
    <property type="match status" value="2"/>
</dbReference>
<comment type="catalytic activity">
    <reaction evidence="12">
        <text>D-erythro-1-(imidazol-4-yl)glycerol 3-phosphate = 3-(imidazol-4-yl)-2-oxopropyl phosphate + H2O</text>
        <dbReference type="Rhea" id="RHEA:11040"/>
        <dbReference type="ChEBI" id="CHEBI:15377"/>
        <dbReference type="ChEBI" id="CHEBI:57766"/>
        <dbReference type="ChEBI" id="CHEBI:58278"/>
        <dbReference type="EC" id="4.2.1.19"/>
    </reaction>
</comment>
<dbReference type="PROSITE" id="PS00954">
    <property type="entry name" value="IGP_DEHYDRATASE_1"/>
    <property type="match status" value="1"/>
</dbReference>
<dbReference type="Pfam" id="PF00475">
    <property type="entry name" value="IGPD"/>
    <property type="match status" value="1"/>
</dbReference>
<name>A0A5B8XEC0_9RICK</name>
<evidence type="ECO:0000256" key="9">
    <source>
        <dbReference type="ARBA" id="ARBA00023102"/>
    </source>
</evidence>
<evidence type="ECO:0000256" key="4">
    <source>
        <dbReference type="ARBA" id="ARBA00022490"/>
    </source>
</evidence>
<dbReference type="FunFam" id="3.30.230.40:FF:000001">
    <property type="entry name" value="Imidazoleglycerol-phosphate dehydratase HisB"/>
    <property type="match status" value="1"/>
</dbReference>
<dbReference type="EC" id="4.2.1.19" evidence="12"/>
<dbReference type="SUPFAM" id="SSF54211">
    <property type="entry name" value="Ribosomal protein S5 domain 2-like"/>
    <property type="match status" value="2"/>
</dbReference>
<dbReference type="InterPro" id="IPR038494">
    <property type="entry name" value="IGPD_sf"/>
</dbReference>
<evidence type="ECO:0000256" key="2">
    <source>
        <dbReference type="ARBA" id="ARBA00005047"/>
    </source>
</evidence>
<evidence type="ECO:0000256" key="8">
    <source>
        <dbReference type="ARBA" id="ARBA00022842"/>
    </source>
</evidence>
<dbReference type="PROSITE" id="PS00955">
    <property type="entry name" value="IGP_DEHYDRATASE_2"/>
    <property type="match status" value="1"/>
</dbReference>
<dbReference type="GO" id="GO:0004424">
    <property type="term" value="F:imidazoleglycerol-phosphate dehydratase activity"/>
    <property type="evidence" value="ECO:0007669"/>
    <property type="project" value="UniProtKB-UniRule"/>
</dbReference>
<accession>A0A5B8XEC0</accession>
<protein>
    <recommendedName>
        <fullName evidence="3 12">Imidazoleglycerol-phosphate dehydratase</fullName>
        <shortName evidence="12">IGPD</shortName>
        <ecNumber evidence="12">4.2.1.19</ecNumber>
    </recommendedName>
</protein>
<dbReference type="GO" id="GO:0004401">
    <property type="term" value="F:histidinol-phosphatase activity"/>
    <property type="evidence" value="ECO:0007669"/>
    <property type="project" value="InterPro"/>
</dbReference>
<evidence type="ECO:0000256" key="11">
    <source>
        <dbReference type="ARBA" id="ARBA00023268"/>
    </source>
</evidence>